<sequence length="112" mass="12821">MATIKFLRDTLNFGDAVIRKLRTFKDVSIKGELYSRELFSRHFKTDGAVCSLKQDTSFSVIITIYLQKLADTIFIPKRAIVIKKRMCQHFDTPPMCICISCISADRVNVSIQ</sequence>
<dbReference type="Proteomes" id="UP000441162">
    <property type="component" value="Unassembled WGS sequence"/>
</dbReference>
<evidence type="ECO:0000313" key="3">
    <source>
        <dbReference type="Proteomes" id="UP000441162"/>
    </source>
</evidence>
<gene>
    <name evidence="2" type="ORF">F2Y51_11410</name>
    <name evidence="1" type="ORF">F2Y58_01605</name>
</gene>
<protein>
    <submittedName>
        <fullName evidence="2">Uncharacterized protein</fullName>
    </submittedName>
</protein>
<dbReference type="EMBL" id="VVYY01000001">
    <property type="protein sequence ID" value="KAA5400891.1"/>
    <property type="molecule type" value="Genomic_DNA"/>
</dbReference>
<evidence type="ECO:0000313" key="2">
    <source>
        <dbReference type="EMBL" id="KAA5405077.1"/>
    </source>
</evidence>
<dbReference type="AlphaFoldDB" id="A0A4Q5I0C9"/>
<name>A0A4Q5I0C9_9BACT</name>
<organism evidence="2 3">
    <name type="scientific">Phocaeicola dorei</name>
    <dbReference type="NCBI Taxonomy" id="357276"/>
    <lineage>
        <taxon>Bacteria</taxon>
        <taxon>Pseudomonadati</taxon>
        <taxon>Bacteroidota</taxon>
        <taxon>Bacteroidia</taxon>
        <taxon>Bacteroidales</taxon>
        <taxon>Bacteroidaceae</taxon>
        <taxon>Phocaeicola</taxon>
    </lineage>
</organism>
<comment type="caution">
    <text evidence="2">The sequence shown here is derived from an EMBL/GenBank/DDBJ whole genome shotgun (WGS) entry which is preliminary data.</text>
</comment>
<accession>A0A4Q5I0C9</accession>
<proteinExistence type="predicted"/>
<dbReference type="EMBL" id="VVZA01000008">
    <property type="protein sequence ID" value="KAA5405077.1"/>
    <property type="molecule type" value="Genomic_DNA"/>
</dbReference>
<evidence type="ECO:0000313" key="1">
    <source>
        <dbReference type="EMBL" id="KAA5400891.1"/>
    </source>
</evidence>
<evidence type="ECO:0000313" key="4">
    <source>
        <dbReference type="Proteomes" id="UP000481616"/>
    </source>
</evidence>
<reference evidence="3 4" key="1">
    <citation type="journal article" date="2019" name="Nat. Med.">
        <title>A library of human gut bacterial isolates paired with longitudinal multiomics data enables mechanistic microbiome research.</title>
        <authorList>
            <person name="Poyet M."/>
            <person name="Groussin M."/>
            <person name="Gibbons S.M."/>
            <person name="Avila-Pacheco J."/>
            <person name="Jiang X."/>
            <person name="Kearney S.M."/>
            <person name="Perrotta A.R."/>
            <person name="Berdy B."/>
            <person name="Zhao S."/>
            <person name="Lieberman T.D."/>
            <person name="Swanson P.K."/>
            <person name="Smith M."/>
            <person name="Roesemann S."/>
            <person name="Alexander J.E."/>
            <person name="Rich S.A."/>
            <person name="Livny J."/>
            <person name="Vlamakis H."/>
            <person name="Clish C."/>
            <person name="Bullock K."/>
            <person name="Deik A."/>
            <person name="Scott J."/>
            <person name="Pierce K.A."/>
            <person name="Xavier R.J."/>
            <person name="Alm E.J."/>
        </authorList>
    </citation>
    <scope>NUCLEOTIDE SEQUENCE [LARGE SCALE GENOMIC DNA]</scope>
    <source>
        <strain evidence="1 4">BIOML-A1</strain>
        <strain evidence="2 3">BIOML-A4</strain>
    </source>
</reference>
<dbReference type="Proteomes" id="UP000481616">
    <property type="component" value="Unassembled WGS sequence"/>
</dbReference>